<name>A0A7W9Z2J3_9HYPH</name>
<comment type="caution">
    <text evidence="1">The sequence shown here is derived from an EMBL/GenBank/DDBJ whole genome shotgun (WGS) entry which is preliminary data.</text>
</comment>
<sequence>MGHDRDTPGGPEIDGLRQPYATLKFDRSAAGFLENPRSTVESTGMAGFV</sequence>
<protein>
    <submittedName>
        <fullName evidence="1">Uncharacterized protein</fullName>
    </submittedName>
</protein>
<proteinExistence type="predicted"/>
<reference evidence="1 2" key="1">
    <citation type="submission" date="2020-08" db="EMBL/GenBank/DDBJ databases">
        <title>Genomic Encyclopedia of Type Strains, Phase IV (KMG-IV): sequencing the most valuable type-strain genomes for metagenomic binning, comparative biology and taxonomic classification.</title>
        <authorList>
            <person name="Goeker M."/>
        </authorList>
    </citation>
    <scope>NUCLEOTIDE SEQUENCE [LARGE SCALE GENOMIC DNA]</scope>
    <source>
        <strain evidence="1 2">DSM 102134</strain>
    </source>
</reference>
<organism evidence="1 2">
    <name type="scientific">Pseudorhizobium flavum</name>
    <dbReference type="NCBI Taxonomy" id="1335061"/>
    <lineage>
        <taxon>Bacteria</taxon>
        <taxon>Pseudomonadati</taxon>
        <taxon>Pseudomonadota</taxon>
        <taxon>Alphaproteobacteria</taxon>
        <taxon>Hyphomicrobiales</taxon>
        <taxon>Rhizobiaceae</taxon>
        <taxon>Rhizobium/Agrobacterium group</taxon>
        <taxon>Pseudorhizobium</taxon>
    </lineage>
</organism>
<evidence type="ECO:0000313" key="2">
    <source>
        <dbReference type="Proteomes" id="UP000535501"/>
    </source>
</evidence>
<dbReference type="EMBL" id="JACHEJ010000016">
    <property type="protein sequence ID" value="MBB6181981.1"/>
    <property type="molecule type" value="Genomic_DNA"/>
</dbReference>
<dbReference type="AlphaFoldDB" id="A0A7W9Z2J3"/>
<dbReference type="Proteomes" id="UP000535501">
    <property type="component" value="Unassembled WGS sequence"/>
</dbReference>
<gene>
    <name evidence="1" type="ORF">HNQ75_003969</name>
</gene>
<keyword evidence="2" id="KW-1185">Reference proteome</keyword>
<evidence type="ECO:0000313" key="1">
    <source>
        <dbReference type="EMBL" id="MBB6181981.1"/>
    </source>
</evidence>
<accession>A0A7W9Z2J3</accession>